<keyword evidence="11" id="KW-1185">Reference proteome</keyword>
<dbReference type="GO" id="GO:0047429">
    <property type="term" value="F:nucleoside triphosphate diphosphatase activity"/>
    <property type="evidence" value="ECO:0007669"/>
    <property type="project" value="InterPro"/>
</dbReference>
<dbReference type="NCBIfam" id="TIGR00172">
    <property type="entry name" value="maf"/>
    <property type="match status" value="1"/>
</dbReference>
<dbReference type="CDD" id="cd00555">
    <property type="entry name" value="Maf"/>
    <property type="match status" value="1"/>
</dbReference>
<evidence type="ECO:0000256" key="2">
    <source>
        <dbReference type="ARBA" id="ARBA00022490"/>
    </source>
</evidence>
<evidence type="ECO:0000256" key="9">
    <source>
        <dbReference type="HAMAP-Rule" id="MF_00528"/>
    </source>
</evidence>
<evidence type="ECO:0000256" key="8">
    <source>
        <dbReference type="ARBA" id="ARBA00068163"/>
    </source>
</evidence>
<evidence type="ECO:0000256" key="1">
    <source>
        <dbReference type="ARBA" id="ARBA00004496"/>
    </source>
</evidence>
<dbReference type="FunFam" id="3.90.950.10:FF:000005">
    <property type="entry name" value="7-methyl-GTP pyrophosphatase"/>
    <property type="match status" value="1"/>
</dbReference>
<evidence type="ECO:0000256" key="4">
    <source>
        <dbReference type="ARBA" id="ARBA00023080"/>
    </source>
</evidence>
<dbReference type="RefSeq" id="WP_161812458.1">
    <property type="nucleotide sequence ID" value="NZ_BLJN01000002.1"/>
</dbReference>
<keyword evidence="3 9" id="KW-0378">Hydrolase</keyword>
<reference evidence="11" key="1">
    <citation type="submission" date="2020-01" db="EMBL/GenBank/DDBJ databases">
        <title>'Steroidobacter agaridevorans' sp. nov., agar-degrading bacteria isolated from rhizosphere soils.</title>
        <authorList>
            <person name="Ikenaga M."/>
            <person name="Kataoka M."/>
            <person name="Murouchi A."/>
            <person name="Katsuragi S."/>
            <person name="Sakai M."/>
        </authorList>
    </citation>
    <scope>NUCLEOTIDE SEQUENCE [LARGE SCALE GENOMIC DNA]</scope>
    <source>
        <strain evidence="11">YU21-B</strain>
    </source>
</reference>
<accession>A0A829YDC0</accession>
<dbReference type="PANTHER" id="PTHR43213:SF10">
    <property type="entry name" value="7-METHYL-GTP PYROPHOSPHATASE"/>
    <property type="match status" value="1"/>
</dbReference>
<organism evidence="10 11">
    <name type="scientific">Steroidobacter agaridevorans</name>
    <dbReference type="NCBI Taxonomy" id="2695856"/>
    <lineage>
        <taxon>Bacteria</taxon>
        <taxon>Pseudomonadati</taxon>
        <taxon>Pseudomonadota</taxon>
        <taxon>Gammaproteobacteria</taxon>
        <taxon>Steroidobacterales</taxon>
        <taxon>Steroidobacteraceae</taxon>
        <taxon>Steroidobacter</taxon>
    </lineage>
</organism>
<proteinExistence type="inferred from homology"/>
<dbReference type="EC" id="3.6.1.-" evidence="9"/>
<evidence type="ECO:0000256" key="5">
    <source>
        <dbReference type="ARBA" id="ARBA00050213"/>
    </source>
</evidence>
<keyword evidence="4 9" id="KW-0546">Nucleotide metabolism</keyword>
<comment type="catalytic activity">
    <reaction evidence="5 9">
        <text>N(7)-methyl-GTP + H2O = N(7)-methyl-GMP + diphosphate + H(+)</text>
        <dbReference type="Rhea" id="RHEA:58744"/>
        <dbReference type="ChEBI" id="CHEBI:15377"/>
        <dbReference type="ChEBI" id="CHEBI:15378"/>
        <dbReference type="ChEBI" id="CHEBI:33019"/>
        <dbReference type="ChEBI" id="CHEBI:58285"/>
        <dbReference type="ChEBI" id="CHEBI:87133"/>
    </reaction>
</comment>
<comment type="cofactor">
    <cofactor evidence="9">
        <name>a divalent metal cation</name>
        <dbReference type="ChEBI" id="CHEBI:60240"/>
    </cofactor>
</comment>
<dbReference type="PIRSF" id="PIRSF006305">
    <property type="entry name" value="Maf"/>
    <property type="match status" value="1"/>
</dbReference>
<evidence type="ECO:0000256" key="6">
    <source>
        <dbReference type="ARBA" id="ARBA00053369"/>
    </source>
</evidence>
<comment type="subcellular location">
    <subcellularLocation>
        <location evidence="1 9">Cytoplasm</location>
    </subcellularLocation>
</comment>
<gene>
    <name evidence="10" type="primary">maf-2</name>
    <name evidence="10" type="ORF">GCM10011487_28280</name>
</gene>
<name>A0A829YDC0_9GAMM</name>
<evidence type="ECO:0000256" key="3">
    <source>
        <dbReference type="ARBA" id="ARBA00022801"/>
    </source>
</evidence>
<feature type="active site" description="Proton acceptor" evidence="9">
    <location>
        <position position="78"/>
    </location>
</feature>
<dbReference type="HAMAP" id="MF_00528">
    <property type="entry name" value="Maf"/>
    <property type="match status" value="1"/>
</dbReference>
<evidence type="ECO:0000256" key="7">
    <source>
        <dbReference type="ARBA" id="ARBA00060749"/>
    </source>
</evidence>
<dbReference type="EMBL" id="BLJN01000002">
    <property type="protein sequence ID" value="GFE80828.1"/>
    <property type="molecule type" value="Genomic_DNA"/>
</dbReference>
<dbReference type="Gene3D" id="3.90.950.10">
    <property type="match status" value="1"/>
</dbReference>
<feature type="site" description="Important for substrate specificity" evidence="9">
    <location>
        <position position="79"/>
    </location>
</feature>
<comment type="caution">
    <text evidence="10">The sequence shown here is derived from an EMBL/GenBank/DDBJ whole genome shotgun (WGS) entry which is preliminary data.</text>
</comment>
<evidence type="ECO:0000313" key="11">
    <source>
        <dbReference type="Proteomes" id="UP000445000"/>
    </source>
</evidence>
<dbReference type="GO" id="GO:0005737">
    <property type="term" value="C:cytoplasm"/>
    <property type="evidence" value="ECO:0007669"/>
    <property type="project" value="UniProtKB-SubCell"/>
</dbReference>
<comment type="function">
    <text evidence="6 9">Nucleoside triphosphate pyrophosphatase that hydrolyzes 7-methyl-GTP (m(7)GTP). May have a dual role in cell division arrest and in preventing the incorporation of modified nucleotides into cellular nucleic acids.</text>
</comment>
<feature type="site" description="Important for substrate specificity" evidence="9">
    <location>
        <position position="163"/>
    </location>
</feature>
<sequence length="201" mass="21774">MSPAAAPSNGLRLVLASTSTYRRQLLERLGIPFTVAASNVDEDPLPGESAVDLVQRLARAKAEAVARRHTNSLIIGSDQLALCGRDILGKPGSGERAIAQLKSLSSQRVVFHTAVHVINTNGPSNEGHVDLTTVHFRQLNEDEIKRYVMRDKPYDCAGGFKVESLGVALFNRIESQDPTALIGLPLIWLAGALRRNGFDLP</sequence>
<keyword evidence="2 9" id="KW-0963">Cytoplasm</keyword>
<dbReference type="Pfam" id="PF02545">
    <property type="entry name" value="Maf"/>
    <property type="match status" value="1"/>
</dbReference>
<feature type="site" description="Important for substrate specificity" evidence="9">
    <location>
        <position position="21"/>
    </location>
</feature>
<dbReference type="InterPro" id="IPR003697">
    <property type="entry name" value="Maf-like"/>
</dbReference>
<dbReference type="Proteomes" id="UP000445000">
    <property type="component" value="Unassembled WGS sequence"/>
</dbReference>
<dbReference type="GO" id="GO:0009117">
    <property type="term" value="P:nucleotide metabolic process"/>
    <property type="evidence" value="ECO:0007669"/>
    <property type="project" value="UniProtKB-KW"/>
</dbReference>
<dbReference type="PANTHER" id="PTHR43213">
    <property type="entry name" value="BIFUNCTIONAL DTTP/UTP PYROPHOSPHATASE/METHYLTRANSFERASE PROTEIN-RELATED"/>
    <property type="match status" value="1"/>
</dbReference>
<evidence type="ECO:0000313" key="10">
    <source>
        <dbReference type="EMBL" id="GFE80828.1"/>
    </source>
</evidence>
<dbReference type="InterPro" id="IPR029001">
    <property type="entry name" value="ITPase-like_fam"/>
</dbReference>
<protein>
    <recommendedName>
        <fullName evidence="8 9">7-methyl-GTP pyrophosphatase</fullName>
        <shortName evidence="9">m(7)GTP pyrophosphatase</shortName>
        <ecNumber evidence="9">3.6.1.-</ecNumber>
    </recommendedName>
</protein>
<dbReference type="AlphaFoldDB" id="A0A829YDC0"/>
<comment type="similarity">
    <text evidence="7 9">Belongs to the Maf family. YceF subfamily.</text>
</comment>
<comment type="caution">
    <text evidence="9">Lacks conserved residue(s) required for the propagation of feature annotation.</text>
</comment>
<dbReference type="SUPFAM" id="SSF52972">
    <property type="entry name" value="ITPase-like"/>
    <property type="match status" value="1"/>
</dbReference>